<accession>A0AAV7XLZ1</accession>
<dbReference type="EMBL" id="JAPTSV010000007">
    <property type="protein sequence ID" value="KAJ1525653.1"/>
    <property type="molecule type" value="Genomic_DNA"/>
</dbReference>
<gene>
    <name evidence="1" type="ORF">ONE63_008871</name>
</gene>
<sequence>MYRQLGVSTNVVVHIYVGVVYELIIGLTRPVSAITELSPYRHETKRLPAGTPSKTRHEGLPTRYATLSLRPGPALRSVCEWKGDGQRRVLCGRRGVTQCSQSVYAFQSSHSPVKVQPISSRTRRAATVPGAHGQRAPELGSRVVSESDQRAVGGVFLSVQLRRCV</sequence>
<evidence type="ECO:0000313" key="1">
    <source>
        <dbReference type="EMBL" id="KAJ1525653.1"/>
    </source>
</evidence>
<organism evidence="1 2">
    <name type="scientific">Megalurothrips usitatus</name>
    <name type="common">bean blossom thrips</name>
    <dbReference type="NCBI Taxonomy" id="439358"/>
    <lineage>
        <taxon>Eukaryota</taxon>
        <taxon>Metazoa</taxon>
        <taxon>Ecdysozoa</taxon>
        <taxon>Arthropoda</taxon>
        <taxon>Hexapoda</taxon>
        <taxon>Insecta</taxon>
        <taxon>Pterygota</taxon>
        <taxon>Neoptera</taxon>
        <taxon>Paraneoptera</taxon>
        <taxon>Thysanoptera</taxon>
        <taxon>Terebrantia</taxon>
        <taxon>Thripoidea</taxon>
        <taxon>Thripidae</taxon>
        <taxon>Megalurothrips</taxon>
    </lineage>
</organism>
<reference evidence="1" key="1">
    <citation type="submission" date="2022-12" db="EMBL/GenBank/DDBJ databases">
        <title>Chromosome-level genome assembly of the bean flower thrips Megalurothrips usitatus.</title>
        <authorList>
            <person name="Ma L."/>
            <person name="Liu Q."/>
            <person name="Li H."/>
            <person name="Cai W."/>
        </authorList>
    </citation>
    <scope>NUCLEOTIDE SEQUENCE</scope>
    <source>
        <strain evidence="1">Cailab_2022a</strain>
    </source>
</reference>
<protein>
    <submittedName>
        <fullName evidence="1">Uncharacterized protein</fullName>
    </submittedName>
</protein>
<evidence type="ECO:0000313" key="2">
    <source>
        <dbReference type="Proteomes" id="UP001075354"/>
    </source>
</evidence>
<comment type="caution">
    <text evidence="1">The sequence shown here is derived from an EMBL/GenBank/DDBJ whole genome shotgun (WGS) entry which is preliminary data.</text>
</comment>
<dbReference type="Proteomes" id="UP001075354">
    <property type="component" value="Chromosome 7"/>
</dbReference>
<keyword evidence="2" id="KW-1185">Reference proteome</keyword>
<dbReference type="AlphaFoldDB" id="A0AAV7XLZ1"/>
<name>A0AAV7XLZ1_9NEOP</name>
<proteinExistence type="predicted"/>